<dbReference type="PANTHER" id="PTHR12241">
    <property type="entry name" value="TUBULIN POLYGLUTAMYLASE"/>
    <property type="match status" value="1"/>
</dbReference>
<accession>D7FTB8</accession>
<evidence type="ECO:0000313" key="6">
    <source>
        <dbReference type="EMBL" id="CBJ31384.1"/>
    </source>
</evidence>
<dbReference type="Pfam" id="PF03133">
    <property type="entry name" value="TTL"/>
    <property type="match status" value="1"/>
</dbReference>
<gene>
    <name evidence="6" type="ORF">Esi_0249_0036</name>
</gene>
<dbReference type="PROSITE" id="PS51221">
    <property type="entry name" value="TTL"/>
    <property type="match status" value="1"/>
</dbReference>
<dbReference type="Gene3D" id="3.30.470.20">
    <property type="entry name" value="ATP-grasp fold, B domain"/>
    <property type="match status" value="1"/>
</dbReference>
<dbReference type="GO" id="GO:0000226">
    <property type="term" value="P:microtubule cytoskeleton organization"/>
    <property type="evidence" value="ECO:0007669"/>
    <property type="project" value="TreeGrafter"/>
</dbReference>
<sequence>MKSSRGPSIIFPVANATAVVGKDEGDVEPSLVSQGHRTSCGKVTDGSPGRQSIGGDGQEMAFDGQYFHATAPKTCSPASAGRAVAQTLSQQGLVSSGFDNVNGALKIVTAAGAAAPGAKEMGQDQPAGWYGPTASTATQSSLVCHGNNREKQPTSSCMNRAVRDNWGTVFVVGGGRRRRRTVVRQRSVEVEETPAARRAQVEKERQERRKASLRRLMARKEQRALQQQSKMAIALNNRRGEGKSPPKHPNAEAAIPVPLFSLESGMSVDADPVMNDDNMVDMDTEKAGTMGPGPDEWEEVGGQRYGPIDDDCDSDNTEGSGATLELQGPLHVQPLAETRQAEHRSAIRSTSCGALGTVTPQLPNCDADETKQGRNPGLIASANGIVSVSDVDLAGPRRPTGLSPSAPTSASPRLSVPLLSMDLCSPSDGGTGNGCAVVGVEPLLPEPPAPRMYQPEGRNQAAAGRKEGTGDNWKAPINSKSQECRDVSKQSYSAGDAIVDNTSARFTVEPPDAFTAVPQGRRPRRSGSLTTPPVMGTGDDGSKATCLQAEVPETPGGAAGGDVAGHFEPVEKVPSSNTLATYTDCFPRFAAILSAHHNGRALTRQADCRSLPLTSKILSRGRAGAGGSAANRRGIKGLGLTGAEEEACFHWQWKLYAIHVRVIKDYAAVFSYGDGWSGNGTSDDSNSLVYSGDSSALHYRVNSKARPEVYNIVTDVLNNRCQQWEELPTGLGLKTTWNLLWTWSKPHIQYSSLLTWQKVNHFPNSRELTRKDLLNKHVSRFMAPGGRLAKEFHIMPQTFVLPHEFTLFVSAFTSSSGTRENLWIMKPVGMSRGRGIRLIDDIKDICYADKVVLQRYIGNPLLLDGYKFDLRLYVLVTSFNKLEAFIYKEGFARLSTHRYEKGAIDNRFIHLTNSSIQRLNEAGAARDSPLNQAKTSEAGGTKTTLSYLWRRLAASGVDVGALWAEICSVVVKSLVCVESSIPNQPNSFELFGYDVLIDDRLRPWLIEVNASPSMARDTHVDRQKLVDILGRRLKETEHSKTRAFKQRHYPHHHQQAFDTTEVQGDARAGDNVYPSPSAKASASREHQRPRRTRGEADLESDLDQILRGRRPRQVGELPARMGNFVRLCPGTAAHRRARRLRRKVIRPQPGDDDDPTGSKR</sequence>
<dbReference type="SUPFAM" id="SSF56059">
    <property type="entry name" value="Glutathione synthetase ATP-binding domain-like"/>
    <property type="match status" value="1"/>
</dbReference>
<keyword evidence="7" id="KW-1185">Reference proteome</keyword>
<dbReference type="STRING" id="2880.D7FTB8"/>
<keyword evidence="1" id="KW-0436">Ligase</keyword>
<dbReference type="Proteomes" id="UP000002630">
    <property type="component" value="Unassembled WGS sequence"/>
</dbReference>
<evidence type="ECO:0000313" key="7">
    <source>
        <dbReference type="Proteomes" id="UP000002630"/>
    </source>
</evidence>
<dbReference type="GO" id="GO:0005524">
    <property type="term" value="F:ATP binding"/>
    <property type="evidence" value="ECO:0007669"/>
    <property type="project" value="UniProtKB-KW"/>
</dbReference>
<organism evidence="6 7">
    <name type="scientific">Ectocarpus siliculosus</name>
    <name type="common">Brown alga</name>
    <name type="synonym">Conferva siliculosa</name>
    <dbReference type="NCBI Taxonomy" id="2880"/>
    <lineage>
        <taxon>Eukaryota</taxon>
        <taxon>Sar</taxon>
        <taxon>Stramenopiles</taxon>
        <taxon>Ochrophyta</taxon>
        <taxon>PX clade</taxon>
        <taxon>Phaeophyceae</taxon>
        <taxon>Ectocarpales</taxon>
        <taxon>Ectocarpaceae</taxon>
        <taxon>Ectocarpus</taxon>
    </lineage>
</organism>
<evidence type="ECO:0000256" key="2">
    <source>
        <dbReference type="ARBA" id="ARBA00022741"/>
    </source>
</evidence>
<feature type="region of interest" description="Disordered" evidence="5">
    <location>
        <begin position="455"/>
        <end position="485"/>
    </location>
</feature>
<dbReference type="AlphaFoldDB" id="D7FTB8"/>
<feature type="compositionally biased region" description="Basic and acidic residues" evidence="5">
    <location>
        <begin position="1082"/>
        <end position="1096"/>
    </location>
</feature>
<feature type="region of interest" description="Disordered" evidence="5">
    <location>
        <begin position="1038"/>
        <end position="1057"/>
    </location>
</feature>
<dbReference type="OrthoDB" id="202825at2759"/>
<dbReference type="GO" id="GO:0036064">
    <property type="term" value="C:ciliary basal body"/>
    <property type="evidence" value="ECO:0007669"/>
    <property type="project" value="TreeGrafter"/>
</dbReference>
<feature type="region of interest" description="Disordered" evidence="5">
    <location>
        <begin position="391"/>
        <end position="413"/>
    </location>
</feature>
<dbReference type="eggNOG" id="KOG2157">
    <property type="taxonomic scope" value="Eukaryota"/>
</dbReference>
<feature type="coiled-coil region" evidence="4">
    <location>
        <begin position="196"/>
        <end position="223"/>
    </location>
</feature>
<dbReference type="InParanoid" id="D7FTB8"/>
<keyword evidence="4" id="KW-0175">Coiled coil</keyword>
<keyword evidence="3" id="KW-0067">ATP-binding</keyword>
<feature type="compositionally biased region" description="Acidic residues" evidence="5">
    <location>
        <begin position="1150"/>
        <end position="1160"/>
    </location>
</feature>
<keyword evidence="2" id="KW-0547">Nucleotide-binding</keyword>
<feature type="compositionally biased region" description="Polar residues" evidence="5">
    <location>
        <begin position="402"/>
        <end position="412"/>
    </location>
</feature>
<evidence type="ECO:0000256" key="3">
    <source>
        <dbReference type="ARBA" id="ARBA00022840"/>
    </source>
</evidence>
<evidence type="ECO:0000256" key="1">
    <source>
        <dbReference type="ARBA" id="ARBA00022598"/>
    </source>
</evidence>
<feature type="region of interest" description="Disordered" evidence="5">
    <location>
        <begin position="513"/>
        <end position="544"/>
    </location>
</feature>
<dbReference type="InterPro" id="IPR004344">
    <property type="entry name" value="TTL/TTLL_fam"/>
</dbReference>
<proteinExistence type="predicted"/>
<name>D7FTB8_ECTSI</name>
<feature type="region of interest" description="Disordered" evidence="5">
    <location>
        <begin position="1135"/>
        <end position="1160"/>
    </location>
</feature>
<evidence type="ECO:0000256" key="4">
    <source>
        <dbReference type="SAM" id="Coils"/>
    </source>
</evidence>
<evidence type="ECO:0008006" key="8">
    <source>
        <dbReference type="Google" id="ProtNLM"/>
    </source>
</evidence>
<reference evidence="6 7" key="1">
    <citation type="journal article" date="2010" name="Nature">
        <title>The Ectocarpus genome and the independent evolution of multicellularity in brown algae.</title>
        <authorList>
            <person name="Cock J.M."/>
            <person name="Sterck L."/>
            <person name="Rouze P."/>
            <person name="Scornet D."/>
            <person name="Allen A.E."/>
            <person name="Amoutzias G."/>
            <person name="Anthouard V."/>
            <person name="Artiguenave F."/>
            <person name="Aury J.M."/>
            <person name="Badger J.H."/>
            <person name="Beszteri B."/>
            <person name="Billiau K."/>
            <person name="Bonnet E."/>
            <person name="Bothwell J.H."/>
            <person name="Bowler C."/>
            <person name="Boyen C."/>
            <person name="Brownlee C."/>
            <person name="Carrano C.J."/>
            <person name="Charrier B."/>
            <person name="Cho G.Y."/>
            <person name="Coelho S.M."/>
            <person name="Collen J."/>
            <person name="Corre E."/>
            <person name="Da Silva C."/>
            <person name="Delage L."/>
            <person name="Delaroque N."/>
            <person name="Dittami S.M."/>
            <person name="Doulbeau S."/>
            <person name="Elias M."/>
            <person name="Farnham G."/>
            <person name="Gachon C.M."/>
            <person name="Gschloessl B."/>
            <person name="Heesch S."/>
            <person name="Jabbari K."/>
            <person name="Jubin C."/>
            <person name="Kawai H."/>
            <person name="Kimura K."/>
            <person name="Kloareg B."/>
            <person name="Kupper F.C."/>
            <person name="Lang D."/>
            <person name="Le Bail A."/>
            <person name="Leblanc C."/>
            <person name="Lerouge P."/>
            <person name="Lohr M."/>
            <person name="Lopez P.J."/>
            <person name="Martens C."/>
            <person name="Maumus F."/>
            <person name="Michel G."/>
            <person name="Miranda-Saavedra D."/>
            <person name="Morales J."/>
            <person name="Moreau H."/>
            <person name="Motomura T."/>
            <person name="Nagasato C."/>
            <person name="Napoli C.A."/>
            <person name="Nelson D.R."/>
            <person name="Nyvall-Collen P."/>
            <person name="Peters A.F."/>
            <person name="Pommier C."/>
            <person name="Potin P."/>
            <person name="Poulain J."/>
            <person name="Quesneville H."/>
            <person name="Read B."/>
            <person name="Rensing S.A."/>
            <person name="Ritter A."/>
            <person name="Rousvoal S."/>
            <person name="Samanta M."/>
            <person name="Samson G."/>
            <person name="Schroeder D.C."/>
            <person name="Segurens B."/>
            <person name="Strittmatter M."/>
            <person name="Tonon T."/>
            <person name="Tregear J.W."/>
            <person name="Valentin K."/>
            <person name="von Dassow P."/>
            <person name="Yamagishi T."/>
            <person name="Van de Peer Y."/>
            <person name="Wincker P."/>
        </authorList>
    </citation>
    <scope>NUCLEOTIDE SEQUENCE [LARGE SCALE GENOMIC DNA]</scope>
    <source>
        <strain evidence="7">Ec32 / CCAP1310/4</strain>
    </source>
</reference>
<feature type="compositionally biased region" description="Basic residues" evidence="5">
    <location>
        <begin position="1041"/>
        <end position="1054"/>
    </location>
</feature>
<dbReference type="GO" id="GO:0015631">
    <property type="term" value="F:tubulin binding"/>
    <property type="evidence" value="ECO:0007669"/>
    <property type="project" value="TreeGrafter"/>
</dbReference>
<dbReference type="GO" id="GO:0070740">
    <property type="term" value="F:tubulin-glutamic acid ligase activity"/>
    <property type="evidence" value="ECO:0007669"/>
    <property type="project" value="TreeGrafter"/>
</dbReference>
<feature type="compositionally biased region" description="Basic residues" evidence="5">
    <location>
        <begin position="1135"/>
        <end position="1145"/>
    </location>
</feature>
<feature type="region of interest" description="Disordered" evidence="5">
    <location>
        <begin position="28"/>
        <end position="56"/>
    </location>
</feature>
<dbReference type="EMBL" id="FN649760">
    <property type="protein sequence ID" value="CBJ31384.1"/>
    <property type="molecule type" value="Genomic_DNA"/>
</dbReference>
<dbReference type="PANTHER" id="PTHR12241:SF155">
    <property type="entry name" value="TUBULIN-TYROSINE LIGASE FAMILY PROTEIN"/>
    <property type="match status" value="1"/>
</dbReference>
<feature type="region of interest" description="Disordered" evidence="5">
    <location>
        <begin position="1066"/>
        <end position="1114"/>
    </location>
</feature>
<protein>
    <recommendedName>
        <fullName evidence="8">Tubulin-tyrosine ligase family protein</fullName>
    </recommendedName>
</protein>
<evidence type="ECO:0000256" key="5">
    <source>
        <dbReference type="SAM" id="MobiDB-lite"/>
    </source>
</evidence>